<dbReference type="Proteomes" id="UP000051952">
    <property type="component" value="Unassembled WGS sequence"/>
</dbReference>
<dbReference type="InterPro" id="IPR019368">
    <property type="entry name" value="Ribosomal_mS29"/>
</dbReference>
<accession>A0A0S4KHM8</accession>
<sequence length="504" mass="57879">MSTAVRSMVKRLPLSAQYVRPVPKSFTEACEAPVAMWDGAIPLRRIRSAEGATTAKKTYEHPAEKRPQELGAASVNGMYCMSNEDLMRTYPEGLGGRVMQAMPPGHPRGFLYRKESHLLNLLVDKLPHWESKQSVIRSLTGGRSGIIVDGPTGTGKSALMCQVVHFARSRNILTLYVPNARTWTHGEWCWPSTVLPGFFDAPDACRVMLEYFAKANKNLLSQWSLKKTPRDLPVEAGEKHPTTLYDLCLWGYQAAAPASIDRQSVAVKYLMDELMEEKRIPILFVVDGMNLFAQNTHFRYPHPDFLRTLSSYKDGATDVDLYPQELPRIPASRLSFVRGLNLMMLEGERHPNKLFVSSTTRDFKPFDGGVTGIPDVETDKHRSRLDEYAPFDAEQDTVLHPMQLKNFDDYEYRSYLRFLINSGELAGLGWGPLWHYSSPFERKLYKIEFMSDKNPQRVVDHYHQELVWKYEYHRLRQKQYLTNRRNQLSVRRREQMAALAAQQK</sequence>
<dbReference type="Pfam" id="PF10236">
    <property type="entry name" value="DAP3"/>
    <property type="match status" value="1"/>
</dbReference>
<keyword evidence="5" id="KW-0496">Mitochondrion</keyword>
<evidence type="ECO:0000256" key="6">
    <source>
        <dbReference type="ARBA" id="ARBA00023274"/>
    </source>
</evidence>
<dbReference type="PANTHER" id="PTHR12810:SF0">
    <property type="entry name" value="SMALL RIBOSOMAL SUBUNIT PROTEIN MS29"/>
    <property type="match status" value="1"/>
</dbReference>
<protein>
    <recommendedName>
        <fullName evidence="7">Small ribosomal subunit protein mS29</fullName>
    </recommendedName>
</protein>
<keyword evidence="9" id="KW-1185">Reference proteome</keyword>
<comment type="subcellular location">
    <subcellularLocation>
        <location evidence="1">Mitochondrion</location>
    </subcellularLocation>
</comment>
<dbReference type="EMBL" id="CYKH01001913">
    <property type="protein sequence ID" value="CUI15191.1"/>
    <property type="molecule type" value="Genomic_DNA"/>
</dbReference>
<dbReference type="OMA" id="HETHFRY"/>
<dbReference type="GO" id="GO:0005763">
    <property type="term" value="C:mitochondrial small ribosomal subunit"/>
    <property type="evidence" value="ECO:0007669"/>
    <property type="project" value="TreeGrafter"/>
</dbReference>
<evidence type="ECO:0000256" key="1">
    <source>
        <dbReference type="ARBA" id="ARBA00004173"/>
    </source>
</evidence>
<evidence type="ECO:0000256" key="7">
    <source>
        <dbReference type="ARBA" id="ARBA00035140"/>
    </source>
</evidence>
<comment type="similarity">
    <text evidence="2">Belongs to the mitochondrion-specific ribosomal protein mS29 family.</text>
</comment>
<keyword evidence="6" id="KW-0687">Ribonucleoprotein</keyword>
<organism evidence="8 9">
    <name type="scientific">Bodo saltans</name>
    <name type="common">Flagellated protozoan</name>
    <dbReference type="NCBI Taxonomy" id="75058"/>
    <lineage>
        <taxon>Eukaryota</taxon>
        <taxon>Discoba</taxon>
        <taxon>Euglenozoa</taxon>
        <taxon>Kinetoplastea</taxon>
        <taxon>Metakinetoplastina</taxon>
        <taxon>Eubodonida</taxon>
        <taxon>Bodonidae</taxon>
        <taxon>Bodo</taxon>
    </lineage>
</organism>
<dbReference type="AlphaFoldDB" id="A0A0S4KHM8"/>
<keyword evidence="4" id="KW-0689">Ribosomal protein</keyword>
<dbReference type="VEuPathDB" id="TriTrypDB:BSAL_31600"/>
<evidence type="ECO:0000313" key="8">
    <source>
        <dbReference type="EMBL" id="CUI15191.1"/>
    </source>
</evidence>
<evidence type="ECO:0000256" key="4">
    <source>
        <dbReference type="ARBA" id="ARBA00022980"/>
    </source>
</evidence>
<gene>
    <name evidence="8" type="ORF">BSAL_31600</name>
</gene>
<reference evidence="9" key="1">
    <citation type="submission" date="2015-09" db="EMBL/GenBank/DDBJ databases">
        <authorList>
            <consortium name="Pathogen Informatics"/>
        </authorList>
    </citation>
    <scope>NUCLEOTIDE SEQUENCE [LARGE SCALE GENOMIC DNA]</scope>
    <source>
        <strain evidence="9">Lake Konstanz</strain>
    </source>
</reference>
<dbReference type="PANTHER" id="PTHR12810">
    <property type="entry name" value="MITOCHONDRIAL 28S RIBOSOMAL PROTEIN S29"/>
    <property type="match status" value="1"/>
</dbReference>
<proteinExistence type="inferred from homology"/>
<evidence type="ECO:0000256" key="3">
    <source>
        <dbReference type="ARBA" id="ARBA00022946"/>
    </source>
</evidence>
<dbReference type="OrthoDB" id="274828at2759"/>
<dbReference type="GO" id="GO:0003735">
    <property type="term" value="F:structural constituent of ribosome"/>
    <property type="evidence" value="ECO:0007669"/>
    <property type="project" value="TreeGrafter"/>
</dbReference>
<evidence type="ECO:0000313" key="9">
    <source>
        <dbReference type="Proteomes" id="UP000051952"/>
    </source>
</evidence>
<name>A0A0S4KHM8_BODSA</name>
<evidence type="ECO:0000256" key="5">
    <source>
        <dbReference type="ARBA" id="ARBA00023128"/>
    </source>
</evidence>
<evidence type="ECO:0000256" key="2">
    <source>
        <dbReference type="ARBA" id="ARBA00009863"/>
    </source>
</evidence>
<keyword evidence="3" id="KW-0809">Transit peptide</keyword>